<gene>
    <name evidence="5" type="ORF">PPAR00522_LOCUS6434</name>
</gene>
<dbReference type="GO" id="GO:0008541">
    <property type="term" value="C:proteasome regulatory particle, lid subcomplex"/>
    <property type="evidence" value="ECO:0007669"/>
    <property type="project" value="TreeGrafter"/>
</dbReference>
<name>A0A7S0UV71_9CHLO</name>
<evidence type="ECO:0000259" key="4">
    <source>
        <dbReference type="PROSITE" id="PS50250"/>
    </source>
</evidence>
<dbReference type="Pfam" id="PF01399">
    <property type="entry name" value="PCI"/>
    <property type="match status" value="1"/>
</dbReference>
<dbReference type="AlphaFoldDB" id="A0A7S0UV71"/>
<organism evidence="5">
    <name type="scientific">Polytomella parva</name>
    <dbReference type="NCBI Taxonomy" id="51329"/>
    <lineage>
        <taxon>Eukaryota</taxon>
        <taxon>Viridiplantae</taxon>
        <taxon>Chlorophyta</taxon>
        <taxon>core chlorophytes</taxon>
        <taxon>Chlorophyceae</taxon>
        <taxon>CS clade</taxon>
        <taxon>Chlamydomonadales</taxon>
        <taxon>Chlamydomonadaceae</taxon>
        <taxon>Polytomella</taxon>
    </lineage>
</organism>
<evidence type="ECO:0000256" key="2">
    <source>
        <dbReference type="ARBA" id="ARBA00022942"/>
    </source>
</evidence>
<accession>A0A7S0UV71</accession>
<evidence type="ECO:0000256" key="3">
    <source>
        <dbReference type="SAM" id="MobiDB-lite"/>
    </source>
</evidence>
<protein>
    <recommendedName>
        <fullName evidence="4">PCI domain-containing protein</fullName>
    </recommendedName>
</protein>
<dbReference type="PANTHER" id="PTHR10758:SF2">
    <property type="entry name" value="26S PROTEASOME NON-ATPASE REGULATORY SUBUNIT 3"/>
    <property type="match status" value="1"/>
</dbReference>
<dbReference type="SUPFAM" id="SSF46785">
    <property type="entry name" value="Winged helix' DNA-binding domain"/>
    <property type="match status" value="1"/>
</dbReference>
<feature type="region of interest" description="Disordered" evidence="3">
    <location>
        <begin position="368"/>
        <end position="453"/>
    </location>
</feature>
<feature type="compositionally biased region" description="Basic and acidic residues" evidence="3">
    <location>
        <begin position="384"/>
        <end position="412"/>
    </location>
</feature>
<dbReference type="Pfam" id="PF08375">
    <property type="entry name" value="Rpn3_C"/>
    <property type="match status" value="1"/>
</dbReference>
<comment type="similarity">
    <text evidence="1">Belongs to the proteasome subunit S3 family.</text>
</comment>
<dbReference type="InterPro" id="IPR057985">
    <property type="entry name" value="TPR_PSMD3_N"/>
</dbReference>
<dbReference type="GO" id="GO:0006511">
    <property type="term" value="P:ubiquitin-dependent protein catabolic process"/>
    <property type="evidence" value="ECO:0007669"/>
    <property type="project" value="TreeGrafter"/>
</dbReference>
<dbReference type="GO" id="GO:0042176">
    <property type="term" value="P:regulation of protein catabolic process"/>
    <property type="evidence" value="ECO:0007669"/>
    <property type="project" value="InterPro"/>
</dbReference>
<dbReference type="PANTHER" id="PTHR10758">
    <property type="entry name" value="26S PROTEASOME NON-ATPASE REGULATORY SUBUNIT 3/COP9 SIGNALOSOME COMPLEX SUBUNIT 3"/>
    <property type="match status" value="1"/>
</dbReference>
<reference evidence="5" key="1">
    <citation type="submission" date="2021-01" db="EMBL/GenBank/DDBJ databases">
        <authorList>
            <person name="Corre E."/>
            <person name="Pelletier E."/>
            <person name="Niang G."/>
            <person name="Scheremetjew M."/>
            <person name="Finn R."/>
            <person name="Kale V."/>
            <person name="Holt S."/>
            <person name="Cochrane G."/>
            <person name="Meng A."/>
            <person name="Brown T."/>
            <person name="Cohen L."/>
        </authorList>
    </citation>
    <scope>NUCLEOTIDE SEQUENCE</scope>
    <source>
        <strain evidence="5">SAG 63-3</strain>
    </source>
</reference>
<feature type="region of interest" description="Disordered" evidence="3">
    <location>
        <begin position="1"/>
        <end position="26"/>
    </location>
</feature>
<dbReference type="InterPro" id="IPR000717">
    <property type="entry name" value="PCI_dom"/>
</dbReference>
<dbReference type="Pfam" id="PF25573">
    <property type="entry name" value="TPR_PSMD3_N"/>
    <property type="match status" value="1"/>
</dbReference>
<dbReference type="SMART" id="SM00088">
    <property type="entry name" value="PINT"/>
    <property type="match status" value="1"/>
</dbReference>
<dbReference type="InterPro" id="IPR050756">
    <property type="entry name" value="CSN3"/>
</dbReference>
<dbReference type="GO" id="GO:0030234">
    <property type="term" value="F:enzyme regulator activity"/>
    <property type="evidence" value="ECO:0007669"/>
    <property type="project" value="InterPro"/>
</dbReference>
<dbReference type="InterPro" id="IPR036390">
    <property type="entry name" value="WH_DNA-bd_sf"/>
</dbReference>
<dbReference type="PROSITE" id="PS50250">
    <property type="entry name" value="PCI"/>
    <property type="match status" value="1"/>
</dbReference>
<feature type="compositionally biased region" description="Basic and acidic residues" evidence="3">
    <location>
        <begin position="1"/>
        <end position="10"/>
    </location>
</feature>
<proteinExistence type="inferred from homology"/>
<dbReference type="SMART" id="SM00753">
    <property type="entry name" value="PAM"/>
    <property type="match status" value="1"/>
</dbReference>
<evidence type="ECO:0000313" key="5">
    <source>
        <dbReference type="EMBL" id="CAD8770035.1"/>
    </source>
</evidence>
<evidence type="ECO:0000256" key="1">
    <source>
        <dbReference type="ARBA" id="ARBA00007912"/>
    </source>
</evidence>
<feature type="domain" description="PCI" evidence="4">
    <location>
        <begin position="405"/>
        <end position="569"/>
    </location>
</feature>
<sequence length="633" mass="69046">MASDKEKNAQDKTVPVTPPVPPKPLSVEESLKNNVLLIDKSVKAKNTRQINGRLLRQTAAIRSKLSAKTLLTFLDTLNTENEETVSYLKGIIQEYQTQAGSGGDITMEDVKTSSEPVQLAAEDVKMDETHVSAPDPTSAPVADMDVDTVAASTSSATTIPSDLATAFPPEVDLYAYLLVMTLLCDRKQFDLLKTVSSRAASLTQSLNRRTMDALASRVWSFLSLAHERTGTLDSIRSLLLAQHRSAQLRHDLLGQETLLCLLLRNFLHYGQYDQAERFRAKAPLQEPFVSSQQYCRYLYYRGRIHAVRLEYGEAKDCLQQAVRRAPSVAGGFLTSATKWLSLVQLLLGDIPERSDFFQPLPAHLANQNGGSGGGAANGGAKSAKGAEGEKKGEKSSEVMRGKEEDAKSKKNTNDNSSSTTNNSNNGKNSNAKSSADQSGKGSNSSSSKTAATAVRPLAPSLKPYFLLTMAVKNGQMQEFSIVENRFAATFAADRTQALVARLRQSVLRAGIRRICMSYSRISLADVAAMLQLPSADDAEYVVAKAIATGAVAAVIDHAKGEVRTSGSADVYLTTEPQEAFHERTVFCLDLHNEAIRAMQFEPDAHKKALQAATPKLRSMDEEEYFYMDDDDLM</sequence>
<dbReference type="EMBL" id="HBFM01010133">
    <property type="protein sequence ID" value="CAD8770035.1"/>
    <property type="molecule type" value="Transcribed_RNA"/>
</dbReference>
<keyword evidence="2" id="KW-0647">Proteasome</keyword>
<feature type="compositionally biased region" description="Low complexity" evidence="3">
    <location>
        <begin position="413"/>
        <end position="453"/>
    </location>
</feature>
<dbReference type="InterPro" id="IPR013586">
    <property type="entry name" value="PSMD3_C"/>
</dbReference>